<dbReference type="GO" id="GO:0009252">
    <property type="term" value="P:peptidoglycan biosynthetic process"/>
    <property type="evidence" value="ECO:0007669"/>
    <property type="project" value="TreeGrafter"/>
</dbReference>
<proteinExistence type="predicted"/>
<dbReference type="SUPFAM" id="SSF53955">
    <property type="entry name" value="Lysozyme-like"/>
    <property type="match status" value="1"/>
</dbReference>
<feature type="transmembrane region" description="Helical" evidence="9">
    <location>
        <begin position="12"/>
        <end position="31"/>
    </location>
</feature>
<dbReference type="AlphaFoldDB" id="A0A1R4HAG4"/>
<keyword evidence="3" id="KW-0645">Protease</keyword>
<evidence type="ECO:0000259" key="10">
    <source>
        <dbReference type="Pfam" id="PF00912"/>
    </source>
</evidence>
<evidence type="ECO:0000256" key="2">
    <source>
        <dbReference type="ARBA" id="ARBA00022645"/>
    </source>
</evidence>
<dbReference type="GO" id="GO:0004180">
    <property type="term" value="F:carboxypeptidase activity"/>
    <property type="evidence" value="ECO:0007669"/>
    <property type="project" value="UniProtKB-KW"/>
</dbReference>
<dbReference type="PANTHER" id="PTHR32282">
    <property type="entry name" value="BINDING PROTEIN TRANSPEPTIDASE, PUTATIVE-RELATED"/>
    <property type="match status" value="1"/>
</dbReference>
<keyword evidence="9" id="KW-1133">Transmembrane helix</keyword>
<reference evidence="12" key="1">
    <citation type="submission" date="2017-02" db="EMBL/GenBank/DDBJ databases">
        <authorList>
            <person name="Daims H."/>
        </authorList>
    </citation>
    <scope>NUCLEOTIDE SEQUENCE [LARGE SCALE GENOMIC DNA]</scope>
</reference>
<sequence>MQKDRGSIRHFLTLYTLLGLAVIAFILVKLVREEVATSKYQARYLSEISQQLSYTLDSGPSNSIRYPGNGPYDLRLGYSALPDMLQRLQKNGYTIAAQASASAKMTSLMDSGLFAIYREKTQGGLVIADRSDQPVFSNLYPAHGYGNFADIPPIILNTLLYIENRELLSENNPTINPAVEWDRLGFASLQMIAHKFGLNGNVPGGSTLATQIEKYRHSPNGFTNSLSDKFKQMSSASIRAYLLGPNTLQMRQEIAHAYLNSMPLAATPRAGEVHGLGDGLSAWFDADFAETNRLLNPNALKLGSITSQQAQAYRQVLSILLSQRRPTYLLGRGYDTLQTLADSYLRLLTTQGVISPALRDAALKVKIKRQLRTDKAPNQFMVEKKTQSVLRTRLTKALGAKSNYELDRLDLIVKTTLDYKVQQQVTAALRQLNNPKEAINAGLFGTRMLSGNIDLSAIVYSLMLFERTDKGNLLRIQTDNFDQPLDINEGIRIDLGSTSKLRTTVHYLEILAELHKKYKGLSVEQLKNLQFHPRDYLSTWVKEHLLASPHINLQDLLYEALERKYSASPYEGFYTGGGVHHFNNFNKGDNGKILTVRHALKDSVNLVFIRMMRDIVYHHMYKPDGMALWIDDPNDVRQKEYLERFADREARVYLQRFYARYQGKKPLEALKLLTQKVVAKPARLAMLYQAIYPDHDVSQLTQFLTENTSKAEMAGEDIYELYDKYSPRNFDLQDQGYIVKVHPLELWLVSYLAKNPTATREEIIAASTRERLDVYRWLLKSNKKHGQHRRIMSLLEEEAFKKVHAAWRRVGYPFDRLTPSYGTSIGASGDRPAALAELMGIIRNDGIKMPFVRFDSLQFAKDTPYETILKKSAEKGERIFPAEVAIAARSALAGVVEAGTASRLRGVYTDENGKALIVGGKTGTGDHRKQIWGERGRLIESKFISRAAVFTFFLGERFFGVITAYVEGPNAGQYHFTSSLPVQIIKFLKPVLSPLMNKTAVVKAEIPAIPAQPLPSASVVVATQPLTTAKPVIATPVQPNPAIAKPSIPPKPFKALRPTNIKRTTLKPIKNVFTPKLSAIKTIPLKSLPPKKAPLTKIIKPSGTTKIPAEKSAALLTTNKKTNITAHIERLPSR</sequence>
<dbReference type="GO" id="GO:0006508">
    <property type="term" value="P:proteolysis"/>
    <property type="evidence" value="ECO:0007669"/>
    <property type="project" value="UniProtKB-KW"/>
</dbReference>
<dbReference type="EMBL" id="FUKI01000118">
    <property type="protein sequence ID" value="SJM93254.1"/>
    <property type="molecule type" value="Genomic_DNA"/>
</dbReference>
<comment type="catalytic activity">
    <reaction evidence="8">
        <text>[GlcNAc-(1-&gt;4)-Mur2Ac(oyl-L-Ala-gamma-D-Glu-L-Lys-D-Ala-D-Ala)](n)-di-trans,octa-cis-undecaprenyl diphosphate + beta-D-GlcNAc-(1-&gt;4)-Mur2Ac(oyl-L-Ala-gamma-D-Glu-L-Lys-D-Ala-D-Ala)-di-trans,octa-cis-undecaprenyl diphosphate = [GlcNAc-(1-&gt;4)-Mur2Ac(oyl-L-Ala-gamma-D-Glu-L-Lys-D-Ala-D-Ala)](n+1)-di-trans,octa-cis-undecaprenyl diphosphate + di-trans,octa-cis-undecaprenyl diphosphate + H(+)</text>
        <dbReference type="Rhea" id="RHEA:23708"/>
        <dbReference type="Rhea" id="RHEA-COMP:9602"/>
        <dbReference type="Rhea" id="RHEA-COMP:9603"/>
        <dbReference type="ChEBI" id="CHEBI:15378"/>
        <dbReference type="ChEBI" id="CHEBI:58405"/>
        <dbReference type="ChEBI" id="CHEBI:60033"/>
        <dbReference type="ChEBI" id="CHEBI:78435"/>
        <dbReference type="EC" id="2.4.99.28"/>
    </reaction>
</comment>
<dbReference type="InterPro" id="IPR001264">
    <property type="entry name" value="Glyco_trans_51"/>
</dbReference>
<protein>
    <recommendedName>
        <fullName evidence="7">peptidoglycan glycosyltransferase</fullName>
        <ecNumber evidence="7">2.4.99.28</ecNumber>
    </recommendedName>
</protein>
<keyword evidence="3" id="KW-0378">Hydrolase</keyword>
<comment type="pathway">
    <text evidence="1">Cell wall biogenesis; peptidoglycan biosynthesis.</text>
</comment>
<dbReference type="InterPro" id="IPR036950">
    <property type="entry name" value="PBP_transglycosylase"/>
</dbReference>
<evidence type="ECO:0000256" key="7">
    <source>
        <dbReference type="ARBA" id="ARBA00044770"/>
    </source>
</evidence>
<evidence type="ECO:0000256" key="4">
    <source>
        <dbReference type="ARBA" id="ARBA00022676"/>
    </source>
</evidence>
<keyword evidence="4" id="KW-0328">Glycosyltransferase</keyword>
<keyword evidence="9" id="KW-0812">Transmembrane</keyword>
<dbReference type="SUPFAM" id="SSF56601">
    <property type="entry name" value="beta-lactamase/transpeptidase-like"/>
    <property type="match status" value="2"/>
</dbReference>
<keyword evidence="6" id="KW-0511">Multifunctional enzyme</keyword>
<accession>A0A1R4HAG4</accession>
<organism evidence="11 12">
    <name type="scientific">Crenothrix polyspora</name>
    <dbReference type="NCBI Taxonomy" id="360316"/>
    <lineage>
        <taxon>Bacteria</taxon>
        <taxon>Pseudomonadati</taxon>
        <taxon>Pseudomonadota</taxon>
        <taxon>Gammaproteobacteria</taxon>
        <taxon>Methylococcales</taxon>
        <taxon>Crenotrichaceae</taxon>
        <taxon>Crenothrix</taxon>
    </lineage>
</organism>
<feature type="domain" description="Glycosyl transferase family 51" evidence="10">
    <location>
        <begin position="147"/>
        <end position="290"/>
    </location>
</feature>
<dbReference type="OrthoDB" id="8552189at2"/>
<evidence type="ECO:0000256" key="8">
    <source>
        <dbReference type="ARBA" id="ARBA00049902"/>
    </source>
</evidence>
<dbReference type="PANTHER" id="PTHR32282:SF24">
    <property type="entry name" value="GLYCOSYL TRANSFERASE FAMILY 51 DOMAIN-CONTAINING PROTEIN"/>
    <property type="match status" value="1"/>
</dbReference>
<dbReference type="Gene3D" id="3.40.710.10">
    <property type="entry name" value="DD-peptidase/beta-lactamase superfamily"/>
    <property type="match status" value="1"/>
</dbReference>
<evidence type="ECO:0000256" key="5">
    <source>
        <dbReference type="ARBA" id="ARBA00022679"/>
    </source>
</evidence>
<evidence type="ECO:0000256" key="3">
    <source>
        <dbReference type="ARBA" id="ARBA00022670"/>
    </source>
</evidence>
<keyword evidence="12" id="KW-1185">Reference proteome</keyword>
<dbReference type="RefSeq" id="WP_087143751.1">
    <property type="nucleotide sequence ID" value="NZ_FUKI01000118.1"/>
</dbReference>
<evidence type="ECO:0000313" key="11">
    <source>
        <dbReference type="EMBL" id="SJM93254.1"/>
    </source>
</evidence>
<dbReference type="GO" id="GO:0008955">
    <property type="term" value="F:peptidoglycan glycosyltransferase activity"/>
    <property type="evidence" value="ECO:0007669"/>
    <property type="project" value="UniProtKB-EC"/>
</dbReference>
<keyword evidence="9" id="KW-0472">Membrane</keyword>
<dbReference type="Gene3D" id="1.10.3810.10">
    <property type="entry name" value="Biosynthetic peptidoglycan transglycosylase-like"/>
    <property type="match status" value="1"/>
</dbReference>
<gene>
    <name evidence="11" type="ORF">CRENPOLYSF1_420001</name>
</gene>
<evidence type="ECO:0000313" key="12">
    <source>
        <dbReference type="Proteomes" id="UP000195667"/>
    </source>
</evidence>
<dbReference type="InterPro" id="IPR050396">
    <property type="entry name" value="Glycosyltr_51/Transpeptidase"/>
</dbReference>
<dbReference type="GO" id="GO:0030288">
    <property type="term" value="C:outer membrane-bounded periplasmic space"/>
    <property type="evidence" value="ECO:0007669"/>
    <property type="project" value="TreeGrafter"/>
</dbReference>
<keyword evidence="5" id="KW-0808">Transferase</keyword>
<dbReference type="InterPro" id="IPR023346">
    <property type="entry name" value="Lysozyme-like_dom_sf"/>
</dbReference>
<dbReference type="InterPro" id="IPR012338">
    <property type="entry name" value="Beta-lactam/transpept-like"/>
</dbReference>
<evidence type="ECO:0000256" key="9">
    <source>
        <dbReference type="SAM" id="Phobius"/>
    </source>
</evidence>
<keyword evidence="2 11" id="KW-0121">Carboxypeptidase</keyword>
<evidence type="ECO:0000256" key="6">
    <source>
        <dbReference type="ARBA" id="ARBA00023268"/>
    </source>
</evidence>
<dbReference type="EC" id="2.4.99.28" evidence="7"/>
<evidence type="ECO:0000256" key="1">
    <source>
        <dbReference type="ARBA" id="ARBA00004752"/>
    </source>
</evidence>
<dbReference type="Proteomes" id="UP000195667">
    <property type="component" value="Unassembled WGS sequence"/>
</dbReference>
<name>A0A1R4HAG4_9GAMM</name>
<dbReference type="Pfam" id="PF00912">
    <property type="entry name" value="Transgly"/>
    <property type="match status" value="1"/>
</dbReference>